<evidence type="ECO:0000256" key="1">
    <source>
        <dbReference type="ARBA" id="ARBA00004196"/>
    </source>
</evidence>
<evidence type="ECO:0000256" key="4">
    <source>
        <dbReference type="ARBA" id="ARBA00022729"/>
    </source>
</evidence>
<proteinExistence type="inferred from homology"/>
<reference evidence="6 7" key="1">
    <citation type="submission" date="2021-01" db="EMBL/GenBank/DDBJ databases">
        <title>Tumebacillus sp. strain ITR2 16S ribosomal RNA gene Genome sequencing and assembly.</title>
        <authorList>
            <person name="Kang M."/>
        </authorList>
    </citation>
    <scope>NUCLEOTIDE SEQUENCE [LARGE SCALE GENOMIC DNA]</scope>
    <source>
        <strain evidence="6 7">ITR2</strain>
    </source>
</reference>
<comment type="similarity">
    <text evidence="2">Belongs to the bacterial solute-binding protein 5 family.</text>
</comment>
<dbReference type="PIRSF" id="PIRSF002741">
    <property type="entry name" value="MppA"/>
    <property type="match status" value="1"/>
</dbReference>
<organism evidence="6 7">
    <name type="scientific">Tumebacillus amylolyticus</name>
    <dbReference type="NCBI Taxonomy" id="2801339"/>
    <lineage>
        <taxon>Bacteria</taxon>
        <taxon>Bacillati</taxon>
        <taxon>Bacillota</taxon>
        <taxon>Bacilli</taxon>
        <taxon>Bacillales</taxon>
        <taxon>Alicyclobacillaceae</taxon>
        <taxon>Tumebacillus</taxon>
    </lineage>
</organism>
<dbReference type="Gene3D" id="3.90.76.10">
    <property type="entry name" value="Dipeptide-binding Protein, Domain 1"/>
    <property type="match status" value="1"/>
</dbReference>
<evidence type="ECO:0000256" key="3">
    <source>
        <dbReference type="ARBA" id="ARBA00022448"/>
    </source>
</evidence>
<protein>
    <submittedName>
        <fullName evidence="6">Peptide ABC transporter substrate-binding protein</fullName>
    </submittedName>
</protein>
<accession>A0ABS1JDX2</accession>
<dbReference type="Pfam" id="PF00496">
    <property type="entry name" value="SBP_bac_5"/>
    <property type="match status" value="1"/>
</dbReference>
<gene>
    <name evidence="6" type="ORF">JJB07_17555</name>
</gene>
<dbReference type="RefSeq" id="WP_201637272.1">
    <property type="nucleotide sequence ID" value="NZ_JAEQNB010000005.1"/>
</dbReference>
<dbReference type="Proteomes" id="UP000602284">
    <property type="component" value="Unassembled WGS sequence"/>
</dbReference>
<name>A0ABS1JDX2_9BACL</name>
<keyword evidence="4" id="KW-0732">Signal</keyword>
<evidence type="ECO:0000256" key="2">
    <source>
        <dbReference type="ARBA" id="ARBA00005695"/>
    </source>
</evidence>
<dbReference type="Gene3D" id="3.10.105.10">
    <property type="entry name" value="Dipeptide-binding Protein, Domain 3"/>
    <property type="match status" value="1"/>
</dbReference>
<dbReference type="PANTHER" id="PTHR30290:SF10">
    <property type="entry name" value="PERIPLASMIC OLIGOPEPTIDE-BINDING PROTEIN-RELATED"/>
    <property type="match status" value="1"/>
</dbReference>
<evidence type="ECO:0000313" key="7">
    <source>
        <dbReference type="Proteomes" id="UP000602284"/>
    </source>
</evidence>
<dbReference type="InterPro" id="IPR030678">
    <property type="entry name" value="Peptide/Ni-bd"/>
</dbReference>
<dbReference type="CDD" id="cd08504">
    <property type="entry name" value="PBP2_OppA"/>
    <property type="match status" value="1"/>
</dbReference>
<evidence type="ECO:0000259" key="5">
    <source>
        <dbReference type="Pfam" id="PF00496"/>
    </source>
</evidence>
<dbReference type="InterPro" id="IPR039424">
    <property type="entry name" value="SBP_5"/>
</dbReference>
<dbReference type="EMBL" id="JAEQNB010000005">
    <property type="protein sequence ID" value="MBL0388415.1"/>
    <property type="molecule type" value="Genomic_DNA"/>
</dbReference>
<dbReference type="InterPro" id="IPR000914">
    <property type="entry name" value="SBP_5_dom"/>
</dbReference>
<dbReference type="Gene3D" id="3.40.190.10">
    <property type="entry name" value="Periplasmic binding protein-like II"/>
    <property type="match status" value="1"/>
</dbReference>
<keyword evidence="3" id="KW-0813">Transport</keyword>
<comment type="caution">
    <text evidence="6">The sequence shown here is derived from an EMBL/GenBank/DDBJ whole genome shotgun (WGS) entry which is preliminary data.</text>
</comment>
<evidence type="ECO:0000313" key="6">
    <source>
        <dbReference type="EMBL" id="MBL0388415.1"/>
    </source>
</evidence>
<keyword evidence="7" id="KW-1185">Reference proteome</keyword>
<dbReference type="SUPFAM" id="SSF53850">
    <property type="entry name" value="Periplasmic binding protein-like II"/>
    <property type="match status" value="1"/>
</dbReference>
<dbReference type="PANTHER" id="PTHR30290">
    <property type="entry name" value="PERIPLASMIC BINDING COMPONENT OF ABC TRANSPORTER"/>
    <property type="match status" value="1"/>
</dbReference>
<feature type="domain" description="Solute-binding protein family 5" evidence="5">
    <location>
        <begin position="60"/>
        <end position="410"/>
    </location>
</feature>
<sequence length="494" mass="56923">MMLNWWEDLKPAGPLKTLNFLTQVTPLTFDPTESFDVVTRNVITNLYEGLLVQDPVTLELGPGIADSWEVVEPGRAFRFHLRTNTRFSDGDPILVEDVVYSIQRIPQFEGVGIWVSEDAPRVIRIELDQPMHCFLDYLATPSFSIVSKRHVEMHGFHRENLVTSGPFKLKENADHHPSLVFLEKNPYYWDAANVQLDAAVYIPIMDADERLRLFRTRYSPSGQRLYYFLNHAPVLRYQELKHDPELQPEPVLATIVLTPNQRKKPLDDARVRRALSLAICRQNVIESCLPHLDAADALVPQNMRNFPEARGLVYENEGEARRCLQEAGYENGIGFPEMTLTILGHEYMELMAQSFIQDWKRVLGITVRYERLPWGEYLQRLDTGDYDLLYETWHTDIADAGTFLLPLSTDHPFNTSGSSDPRFDELMERSLEEMQEERRTELYLEAERIALEEMATIPLFFEAHFCMVDSGVLGAQLSRTAVLPLKHIELLEGR</sequence>
<comment type="subcellular location">
    <subcellularLocation>
        <location evidence="1">Cell envelope</location>
    </subcellularLocation>
</comment>